<dbReference type="EMBL" id="ADVR01000052">
    <property type="protein sequence ID" value="EFO80451.1"/>
    <property type="molecule type" value="Genomic_DNA"/>
</dbReference>
<dbReference type="Proteomes" id="UP000054010">
    <property type="component" value="Unassembled WGS sequence"/>
</dbReference>
<proteinExistence type="predicted"/>
<feature type="transmembrane region" description="Helical" evidence="1">
    <location>
        <begin position="12"/>
        <end position="32"/>
    </location>
</feature>
<dbReference type="OrthoDB" id="5768360at2"/>
<feature type="transmembrane region" description="Helical" evidence="1">
    <location>
        <begin position="68"/>
        <end position="91"/>
    </location>
</feature>
<organism evidence="2 3">
    <name type="scientific">Oscillochloris trichoides DG-6</name>
    <dbReference type="NCBI Taxonomy" id="765420"/>
    <lineage>
        <taxon>Bacteria</taxon>
        <taxon>Bacillati</taxon>
        <taxon>Chloroflexota</taxon>
        <taxon>Chloroflexia</taxon>
        <taxon>Chloroflexales</taxon>
        <taxon>Chloroflexineae</taxon>
        <taxon>Oscillochloridaceae</taxon>
        <taxon>Oscillochloris</taxon>
    </lineage>
</organism>
<feature type="transmembrane region" description="Helical" evidence="1">
    <location>
        <begin position="133"/>
        <end position="155"/>
    </location>
</feature>
<reference evidence="2 3" key="1">
    <citation type="journal article" date="2011" name="J. Bacteriol.">
        <title>Draft genome sequence of the anoxygenic filamentous phototrophic bacterium Oscillochloris trichoides subsp. DG-6.</title>
        <authorList>
            <person name="Kuznetsov B.B."/>
            <person name="Ivanovsky R.N."/>
            <person name="Keppen O.I."/>
            <person name="Sukhacheva M.V."/>
            <person name="Bumazhkin B.K."/>
            <person name="Patutina E.O."/>
            <person name="Beletsky A.V."/>
            <person name="Mardanov A.V."/>
            <person name="Baslerov R.V."/>
            <person name="Panteleeva A.N."/>
            <person name="Kolganova T.V."/>
            <person name="Ravin N.V."/>
            <person name="Skryabin K.G."/>
        </authorList>
    </citation>
    <scope>NUCLEOTIDE SEQUENCE [LARGE SCALE GENOMIC DNA]</scope>
    <source>
        <strain evidence="2 3">DG-6</strain>
    </source>
</reference>
<keyword evidence="1" id="KW-0812">Transmembrane</keyword>
<feature type="transmembrane region" description="Helical" evidence="1">
    <location>
        <begin position="107"/>
        <end position="127"/>
    </location>
</feature>
<gene>
    <name evidence="2" type="ORF">OSCT_1676</name>
</gene>
<keyword evidence="1" id="KW-0472">Membrane</keyword>
<feature type="transmembrane region" description="Helical" evidence="1">
    <location>
        <begin position="162"/>
        <end position="180"/>
    </location>
</feature>
<feature type="transmembrane region" description="Helical" evidence="1">
    <location>
        <begin position="39"/>
        <end position="56"/>
    </location>
</feature>
<accession>E1IEC5</accession>
<evidence type="ECO:0000256" key="1">
    <source>
        <dbReference type="SAM" id="Phobius"/>
    </source>
</evidence>
<dbReference type="AlphaFoldDB" id="E1IEC5"/>
<dbReference type="HOGENOM" id="CLU_103268_0_0_0"/>
<comment type="caution">
    <text evidence="2">The sequence shown here is derived from an EMBL/GenBank/DDBJ whole genome shotgun (WGS) entry which is preliminary data.</text>
</comment>
<keyword evidence="3" id="KW-1185">Reference proteome</keyword>
<dbReference type="STRING" id="765420.OSCT_1676"/>
<protein>
    <submittedName>
        <fullName evidence="2">Uncharacterized protein</fullName>
    </submittedName>
</protein>
<evidence type="ECO:0000313" key="2">
    <source>
        <dbReference type="EMBL" id="EFO80451.1"/>
    </source>
</evidence>
<name>E1IEC5_9CHLR</name>
<keyword evidence="1" id="KW-1133">Transmembrane helix</keyword>
<sequence length="228" mass="24746">MQIPVELALEDYLTVIFSGIGLILLTKMVFAMDRTLGRMALIGSILTIAGGALKATGKLVMAMDGPNIAFLNLGLFPLIAPGFTLVGWSLFQVRKIMQGKPVSRQPWLVPGIVIGVVALGSGAIFNAGGPWRVPLILLSSVANISLLVMLAIAAWKRDMKMVSGFYITTLVIVLIMSQMAQIPFTDLAIIWFEQLTQTFAQALFAFASWKYGHAAVETYRRSPALQMA</sequence>
<evidence type="ECO:0000313" key="3">
    <source>
        <dbReference type="Proteomes" id="UP000054010"/>
    </source>
</evidence>